<dbReference type="GO" id="GO:0005886">
    <property type="term" value="C:plasma membrane"/>
    <property type="evidence" value="ECO:0007669"/>
    <property type="project" value="TreeGrafter"/>
</dbReference>
<evidence type="ECO:0000256" key="1">
    <source>
        <dbReference type="ARBA" id="ARBA00004141"/>
    </source>
</evidence>
<keyword evidence="2 5" id="KW-0812">Transmembrane</keyword>
<evidence type="ECO:0000256" key="2">
    <source>
        <dbReference type="ARBA" id="ARBA00022692"/>
    </source>
</evidence>
<sequence length="217" mass="23202">MASRFDPRAKALSYLIGSAAIILSTDLIRLAFLSGGLALLLIGIGLGRRWLQVMKALTPTLMLFALVAGWSGGFDAAIGAALRLTALVGAGVLFFGVTPPEELGDALLASGVPSQIAFLLEGALRFTPMMGTLAREVYEAQASRGIRFDGRHLLRNGPLLLTPLLLSVMRFADDLAEGLETRGFGSPQRTPLRDYRLGWRDGALIGVALLLTILIVW</sequence>
<dbReference type="HOGENOM" id="CLU_1249857_0_0_0"/>
<dbReference type="Proteomes" id="UP000000263">
    <property type="component" value="Chromosome"/>
</dbReference>
<keyword evidence="4 5" id="KW-0472">Membrane</keyword>
<proteinExistence type="predicted"/>
<dbReference type="CDD" id="cd16914">
    <property type="entry name" value="EcfT"/>
    <property type="match status" value="1"/>
</dbReference>
<dbReference type="Pfam" id="PF02361">
    <property type="entry name" value="CbiQ"/>
    <property type="match status" value="1"/>
</dbReference>
<dbReference type="KEGG" id="rca:Rcas_4125"/>
<evidence type="ECO:0000313" key="7">
    <source>
        <dbReference type="Proteomes" id="UP000000263"/>
    </source>
</evidence>
<accession>A7NRG1</accession>
<dbReference type="PANTHER" id="PTHR33514">
    <property type="entry name" value="PROTEIN ABCI12, CHLOROPLASTIC"/>
    <property type="match status" value="1"/>
</dbReference>
<comment type="subcellular location">
    <subcellularLocation>
        <location evidence="1">Membrane</location>
        <topology evidence="1">Multi-pass membrane protein</topology>
    </subcellularLocation>
</comment>
<dbReference type="eggNOG" id="COG0619">
    <property type="taxonomic scope" value="Bacteria"/>
</dbReference>
<evidence type="ECO:0000256" key="4">
    <source>
        <dbReference type="ARBA" id="ARBA00023136"/>
    </source>
</evidence>
<evidence type="ECO:0000256" key="5">
    <source>
        <dbReference type="SAM" id="Phobius"/>
    </source>
</evidence>
<dbReference type="EMBL" id="CP000804">
    <property type="protein sequence ID" value="ABU60157.1"/>
    <property type="molecule type" value="Genomic_DNA"/>
</dbReference>
<dbReference type="RefSeq" id="WP_012122578.1">
    <property type="nucleotide sequence ID" value="NC_009767.1"/>
</dbReference>
<dbReference type="AlphaFoldDB" id="A7NRG1"/>
<reference evidence="6 7" key="1">
    <citation type="submission" date="2007-08" db="EMBL/GenBank/DDBJ databases">
        <title>Complete sequence of Roseiflexus castenholzii DSM 13941.</title>
        <authorList>
            <consortium name="US DOE Joint Genome Institute"/>
            <person name="Copeland A."/>
            <person name="Lucas S."/>
            <person name="Lapidus A."/>
            <person name="Barry K."/>
            <person name="Glavina del Rio T."/>
            <person name="Dalin E."/>
            <person name="Tice H."/>
            <person name="Pitluck S."/>
            <person name="Thompson L.S."/>
            <person name="Brettin T."/>
            <person name="Bruce D."/>
            <person name="Detter J.C."/>
            <person name="Han C."/>
            <person name="Tapia R."/>
            <person name="Schmutz J."/>
            <person name="Larimer F."/>
            <person name="Land M."/>
            <person name="Hauser L."/>
            <person name="Kyrpides N."/>
            <person name="Mikhailova N."/>
            <person name="Bryant D.A."/>
            <person name="Hanada S."/>
            <person name="Tsukatani Y."/>
            <person name="Richardson P."/>
        </authorList>
    </citation>
    <scope>NUCLEOTIDE SEQUENCE [LARGE SCALE GENOMIC DNA]</scope>
    <source>
        <strain evidence="7">DSM 13941 / HLO8</strain>
    </source>
</reference>
<evidence type="ECO:0000256" key="3">
    <source>
        <dbReference type="ARBA" id="ARBA00022989"/>
    </source>
</evidence>
<dbReference type="PANTHER" id="PTHR33514:SF13">
    <property type="entry name" value="PROTEIN ABCI12, CHLOROPLASTIC"/>
    <property type="match status" value="1"/>
</dbReference>
<dbReference type="STRING" id="383372.Rcas_4125"/>
<gene>
    <name evidence="6" type="ordered locus">Rcas_4125</name>
</gene>
<feature type="transmembrane region" description="Helical" evidence="5">
    <location>
        <begin position="12"/>
        <end position="41"/>
    </location>
</feature>
<keyword evidence="7" id="KW-1185">Reference proteome</keyword>
<dbReference type="InterPro" id="IPR003339">
    <property type="entry name" value="ABC/ECF_trnsptr_transmembrane"/>
</dbReference>
<name>A7NRG1_ROSCS</name>
<feature type="transmembrane region" description="Helical" evidence="5">
    <location>
        <begin position="197"/>
        <end position="216"/>
    </location>
</feature>
<protein>
    <submittedName>
        <fullName evidence="6">Cobalt transport protein</fullName>
    </submittedName>
</protein>
<keyword evidence="3 5" id="KW-1133">Transmembrane helix</keyword>
<evidence type="ECO:0000313" key="6">
    <source>
        <dbReference type="EMBL" id="ABU60157.1"/>
    </source>
</evidence>
<organism evidence="6 7">
    <name type="scientific">Roseiflexus castenholzii (strain DSM 13941 / HLO8)</name>
    <dbReference type="NCBI Taxonomy" id="383372"/>
    <lineage>
        <taxon>Bacteria</taxon>
        <taxon>Bacillati</taxon>
        <taxon>Chloroflexota</taxon>
        <taxon>Chloroflexia</taxon>
        <taxon>Chloroflexales</taxon>
        <taxon>Roseiflexineae</taxon>
        <taxon>Roseiflexaceae</taxon>
        <taxon>Roseiflexus</taxon>
    </lineage>
</organism>
<dbReference type="TCDB" id="3.A.1.26.5">
    <property type="family name" value="the atp-binding cassette (abc) superfamily"/>
</dbReference>